<dbReference type="CDD" id="cd02966">
    <property type="entry name" value="TlpA_like_family"/>
    <property type="match status" value="1"/>
</dbReference>
<evidence type="ECO:0000256" key="3">
    <source>
        <dbReference type="ARBA" id="ARBA00023157"/>
    </source>
</evidence>
<dbReference type="OrthoDB" id="743079at2"/>
<dbReference type="GO" id="GO:0030313">
    <property type="term" value="C:cell envelope"/>
    <property type="evidence" value="ECO:0007669"/>
    <property type="project" value="UniProtKB-SubCell"/>
</dbReference>
<protein>
    <submittedName>
        <fullName evidence="6">TlpA family protein disulfide reductase</fullName>
    </submittedName>
</protein>
<dbReference type="InterPro" id="IPR013766">
    <property type="entry name" value="Thioredoxin_domain"/>
</dbReference>
<dbReference type="InterPro" id="IPR013740">
    <property type="entry name" value="Redoxin"/>
</dbReference>
<dbReference type="RefSeq" id="WP_135878437.1">
    <property type="nucleotide sequence ID" value="NZ_SRSO01000029.1"/>
</dbReference>
<gene>
    <name evidence="6" type="ORF">EM932_17145</name>
</gene>
<evidence type="ECO:0000256" key="2">
    <source>
        <dbReference type="ARBA" id="ARBA00022748"/>
    </source>
</evidence>
<dbReference type="AlphaFoldDB" id="A0A4S1DT95"/>
<feature type="domain" description="Thioredoxin" evidence="5">
    <location>
        <begin position="314"/>
        <end position="458"/>
    </location>
</feature>
<sequence length="458" mass="53015">MKKHIIIVITLLVLWSCKKETPINYVIFSGNINNTKGGELIIRSLNGFTKTINVKETGVFQDTLFIEEDGLYGLRYERINFFPYLSKGAKIQLNIDAKEPASTLNLTGDHAELNNYFAYKYSKEYEFAMDREGSYNVDESTFEIKINDFQKDLEQNLEAIKNIPEDIKAKEIRAINYSRLAKKGNYERMYGYLNKNKEFKASDAFKKELSEMTFDNSEDYLYSSDYQRMVSDKIQQKTYNFYEKDSLPYPEAQSKAISEIKNEVIKNAELYKNITTFLAMSKDKDKDFNDFLNASTNEKHKTRIKELFESLKVLDAGQPSPKFENYENYAGGTTSLDDLKGKYVYIDVWATWCGPCKYEIPFLQKVEKQYHDKNIHFVSLSVDKQKDKDKWKKMIADKALGGIQIISDNDFNTPFVSGYKIMGIPRFILLDPKGNIVQANAPRPSDEKLVELFNELGI</sequence>
<dbReference type="Gene3D" id="3.40.30.10">
    <property type="entry name" value="Glutaredoxin"/>
    <property type="match status" value="1"/>
</dbReference>
<evidence type="ECO:0000313" key="7">
    <source>
        <dbReference type="Proteomes" id="UP000307602"/>
    </source>
</evidence>
<keyword evidence="2" id="KW-0201">Cytochrome c-type biogenesis</keyword>
<dbReference type="InterPro" id="IPR050553">
    <property type="entry name" value="Thioredoxin_ResA/DsbE_sf"/>
</dbReference>
<dbReference type="PANTHER" id="PTHR42852">
    <property type="entry name" value="THIOL:DISULFIDE INTERCHANGE PROTEIN DSBE"/>
    <property type="match status" value="1"/>
</dbReference>
<dbReference type="GO" id="GO:0016491">
    <property type="term" value="F:oxidoreductase activity"/>
    <property type="evidence" value="ECO:0007669"/>
    <property type="project" value="InterPro"/>
</dbReference>
<dbReference type="InterPro" id="IPR036249">
    <property type="entry name" value="Thioredoxin-like_sf"/>
</dbReference>
<keyword evidence="4" id="KW-0676">Redox-active center</keyword>
<evidence type="ECO:0000259" key="5">
    <source>
        <dbReference type="PROSITE" id="PS51352"/>
    </source>
</evidence>
<name>A0A4S1DT95_9FLAO</name>
<evidence type="ECO:0000256" key="4">
    <source>
        <dbReference type="ARBA" id="ARBA00023284"/>
    </source>
</evidence>
<comment type="subcellular location">
    <subcellularLocation>
        <location evidence="1">Cell envelope</location>
    </subcellularLocation>
</comment>
<keyword evidence="7" id="KW-1185">Reference proteome</keyword>
<dbReference type="SUPFAM" id="SSF52833">
    <property type="entry name" value="Thioredoxin-like"/>
    <property type="match status" value="1"/>
</dbReference>
<dbReference type="GO" id="GO:0017004">
    <property type="term" value="P:cytochrome complex assembly"/>
    <property type="evidence" value="ECO:0007669"/>
    <property type="project" value="UniProtKB-KW"/>
</dbReference>
<accession>A0A4S1DT95</accession>
<dbReference type="PROSITE" id="PS51352">
    <property type="entry name" value="THIOREDOXIN_2"/>
    <property type="match status" value="1"/>
</dbReference>
<reference evidence="6 7" key="1">
    <citation type="submission" date="2019-04" db="EMBL/GenBank/DDBJ databases">
        <authorList>
            <person name="Liu A."/>
        </authorList>
    </citation>
    <scope>NUCLEOTIDE SEQUENCE [LARGE SCALE GENOMIC DNA]</scope>
    <source>
        <strain evidence="6 7">RZ03</strain>
    </source>
</reference>
<organism evidence="6 7">
    <name type="scientific">Flavivirga rizhaonensis</name>
    <dbReference type="NCBI Taxonomy" id="2559571"/>
    <lineage>
        <taxon>Bacteria</taxon>
        <taxon>Pseudomonadati</taxon>
        <taxon>Bacteroidota</taxon>
        <taxon>Flavobacteriia</taxon>
        <taxon>Flavobacteriales</taxon>
        <taxon>Flavobacteriaceae</taxon>
        <taxon>Flavivirga</taxon>
    </lineage>
</organism>
<dbReference type="EMBL" id="SRSO01000029">
    <property type="protein sequence ID" value="TGV00995.1"/>
    <property type="molecule type" value="Genomic_DNA"/>
</dbReference>
<dbReference type="Pfam" id="PF08534">
    <property type="entry name" value="Redoxin"/>
    <property type="match status" value="1"/>
</dbReference>
<keyword evidence="3" id="KW-1015">Disulfide bond</keyword>
<evidence type="ECO:0000313" key="6">
    <source>
        <dbReference type="EMBL" id="TGV00995.1"/>
    </source>
</evidence>
<proteinExistence type="predicted"/>
<dbReference type="Proteomes" id="UP000307602">
    <property type="component" value="Unassembled WGS sequence"/>
</dbReference>
<evidence type="ECO:0000256" key="1">
    <source>
        <dbReference type="ARBA" id="ARBA00004196"/>
    </source>
</evidence>
<dbReference type="PANTHER" id="PTHR42852:SF6">
    <property type="entry name" value="THIOL:DISULFIDE INTERCHANGE PROTEIN DSBE"/>
    <property type="match status" value="1"/>
</dbReference>
<comment type="caution">
    <text evidence="6">The sequence shown here is derived from an EMBL/GenBank/DDBJ whole genome shotgun (WGS) entry which is preliminary data.</text>
</comment>